<dbReference type="InterPro" id="IPR027417">
    <property type="entry name" value="P-loop_NTPase"/>
</dbReference>
<gene>
    <name evidence="3" type="ORF">DDQ50_04730</name>
</gene>
<sequence>MPNHRLALPEVLAPFASYVDEHTTDLLVNGSDELWIDGAGGLRREISWPPMAPDDLRSLAARIVASGGRHLDHASPCVDVRLDGGIRVHAALPPVAVRGTTISIRIPRARAPELSDLVQWGMLDDAEERILRACVGTRSNLLITGAAGVGKTTLLSAVLAAVPHDERIVTIEDVAELSVGHPHVVALEARQANIEGAGSIELPQLVREALRMRPDRIVVGECRGAEVRDLLMALGTGHDGGAGTLHARSLEEVSTRLEALGDLAGLSPESLARLASGSIDVVVHLERRDGRRVLVALGRPRVGADGRLVVEPLVT</sequence>
<keyword evidence="4" id="KW-1185">Reference proteome</keyword>
<dbReference type="Pfam" id="PF00437">
    <property type="entry name" value="T2SSE"/>
    <property type="match status" value="1"/>
</dbReference>
<protein>
    <submittedName>
        <fullName evidence="3">Pilus assembly protein CpaF</fullName>
    </submittedName>
</protein>
<name>A0A2V1HYX0_9MICO</name>
<dbReference type="Proteomes" id="UP000244893">
    <property type="component" value="Unassembled WGS sequence"/>
</dbReference>
<evidence type="ECO:0000313" key="3">
    <source>
        <dbReference type="EMBL" id="PVZ95784.1"/>
    </source>
</evidence>
<reference evidence="3 4" key="1">
    <citation type="submission" date="2018-05" db="EMBL/GenBank/DDBJ databases">
        <title>Amnibacterium sp. M8JJ-5, whole genome shotgun sequence.</title>
        <authorList>
            <person name="Tuo L."/>
        </authorList>
    </citation>
    <scope>NUCLEOTIDE SEQUENCE [LARGE SCALE GENOMIC DNA]</scope>
    <source>
        <strain evidence="3 4">M8JJ-5</strain>
    </source>
</reference>
<dbReference type="SUPFAM" id="SSF52540">
    <property type="entry name" value="P-loop containing nucleoside triphosphate hydrolases"/>
    <property type="match status" value="1"/>
</dbReference>
<dbReference type="InterPro" id="IPR001482">
    <property type="entry name" value="T2SS/T4SS_dom"/>
</dbReference>
<accession>A0A2V1HYX0</accession>
<dbReference type="GO" id="GO:0016887">
    <property type="term" value="F:ATP hydrolysis activity"/>
    <property type="evidence" value="ECO:0007669"/>
    <property type="project" value="InterPro"/>
</dbReference>
<evidence type="ECO:0000313" key="4">
    <source>
        <dbReference type="Proteomes" id="UP000244893"/>
    </source>
</evidence>
<dbReference type="PANTHER" id="PTHR30486:SF6">
    <property type="entry name" value="TYPE IV PILUS RETRACTATION ATPASE PILT"/>
    <property type="match status" value="1"/>
</dbReference>
<dbReference type="CDD" id="cd01130">
    <property type="entry name" value="VirB11-like_ATPase"/>
    <property type="match status" value="1"/>
</dbReference>
<evidence type="ECO:0000256" key="1">
    <source>
        <dbReference type="ARBA" id="ARBA00006611"/>
    </source>
</evidence>
<dbReference type="Gene3D" id="3.40.50.300">
    <property type="entry name" value="P-loop containing nucleotide triphosphate hydrolases"/>
    <property type="match status" value="1"/>
</dbReference>
<dbReference type="InterPro" id="IPR050921">
    <property type="entry name" value="T4SS_GSP_E_ATPase"/>
</dbReference>
<comment type="similarity">
    <text evidence="1">Belongs to the GSP E family.</text>
</comment>
<organism evidence="3 4">
    <name type="scientific">Amnibacterium flavum</name>
    <dbReference type="NCBI Taxonomy" id="2173173"/>
    <lineage>
        <taxon>Bacteria</taxon>
        <taxon>Bacillati</taxon>
        <taxon>Actinomycetota</taxon>
        <taxon>Actinomycetes</taxon>
        <taxon>Micrococcales</taxon>
        <taxon>Microbacteriaceae</taxon>
        <taxon>Amnibacterium</taxon>
    </lineage>
</organism>
<proteinExistence type="inferred from homology"/>
<dbReference type="EMBL" id="QEOP01000001">
    <property type="protein sequence ID" value="PVZ95784.1"/>
    <property type="molecule type" value="Genomic_DNA"/>
</dbReference>
<comment type="caution">
    <text evidence="3">The sequence shown here is derived from an EMBL/GenBank/DDBJ whole genome shotgun (WGS) entry which is preliminary data.</text>
</comment>
<dbReference type="RefSeq" id="WP_116755518.1">
    <property type="nucleotide sequence ID" value="NZ_JBHUEX010000001.1"/>
</dbReference>
<dbReference type="Gene3D" id="3.30.450.380">
    <property type="match status" value="1"/>
</dbReference>
<dbReference type="OrthoDB" id="9810761at2"/>
<dbReference type="AlphaFoldDB" id="A0A2V1HYX0"/>
<feature type="domain" description="Bacterial type II secretion system protein E" evidence="2">
    <location>
        <begin position="13"/>
        <end position="273"/>
    </location>
</feature>
<evidence type="ECO:0000259" key="2">
    <source>
        <dbReference type="Pfam" id="PF00437"/>
    </source>
</evidence>
<dbReference type="PANTHER" id="PTHR30486">
    <property type="entry name" value="TWITCHING MOTILITY PROTEIN PILT"/>
    <property type="match status" value="1"/>
</dbReference>